<comment type="caution">
    <text evidence="2">The sequence shown here is derived from an EMBL/GenBank/DDBJ whole genome shotgun (WGS) entry which is preliminary data.</text>
</comment>
<keyword evidence="1" id="KW-0238">DNA-binding</keyword>
<evidence type="ECO:0000313" key="3">
    <source>
        <dbReference type="Proteomes" id="UP000015664"/>
    </source>
</evidence>
<dbReference type="Gene3D" id="1.10.150.130">
    <property type="match status" value="1"/>
</dbReference>
<sequence length="153" mass="17998">MASKTYRQSKRTGKWSLEIRQNNKKIFYQGGFENKEKAERIAFEIFEKLDLRDDLQPKNLGIKGADITNESLISDITSLWVSEYIKDKKRSTINNYKQIERLAKEYFNIPVKNLTKDEFEARIQEVKKAGITPAITIKLRSTINRTLKYFDLK</sequence>
<dbReference type="GO" id="GO:0003677">
    <property type="term" value="F:DNA binding"/>
    <property type="evidence" value="ECO:0007669"/>
    <property type="project" value="UniProtKB-KW"/>
</dbReference>
<proteinExistence type="predicted"/>
<organism evidence="2 3">
    <name type="scientific">Lactococcus cremoris subsp. cremoris TIFN3</name>
    <dbReference type="NCBI Taxonomy" id="1234873"/>
    <lineage>
        <taxon>Bacteria</taxon>
        <taxon>Bacillati</taxon>
        <taxon>Bacillota</taxon>
        <taxon>Bacilli</taxon>
        <taxon>Lactobacillales</taxon>
        <taxon>Streptococcaceae</taxon>
        <taxon>Lactococcus</taxon>
        <taxon>Lactococcus cremoris subsp. cremoris</taxon>
    </lineage>
</organism>
<accession>T0VI34</accession>
<dbReference type="SUPFAM" id="SSF56349">
    <property type="entry name" value="DNA breaking-rejoining enzymes"/>
    <property type="match status" value="1"/>
</dbReference>
<dbReference type="Proteomes" id="UP000015664">
    <property type="component" value="Unassembled WGS sequence"/>
</dbReference>
<gene>
    <name evidence="2" type="ORF">LLT3_02040</name>
</gene>
<evidence type="ECO:0000313" key="2">
    <source>
        <dbReference type="EMBL" id="EQC95611.1"/>
    </source>
</evidence>
<protein>
    <recommendedName>
        <fullName evidence="4">Core-binding (CB) domain-containing protein</fullName>
    </recommendedName>
</protein>
<dbReference type="PATRIC" id="fig|1234873.3.peg.807"/>
<dbReference type="InterPro" id="IPR011010">
    <property type="entry name" value="DNA_brk_join_enz"/>
</dbReference>
<reference evidence="2 3" key="1">
    <citation type="journal article" date="2013" name="ISME J.">
        <title>Multifactorial diversity sustains microbial community stability.</title>
        <authorList>
            <person name="Erkus O."/>
            <person name="de Jager V.C."/>
            <person name="Spus M."/>
            <person name="van Alen-Boerrigter I.J."/>
            <person name="van Rijswijck I.M."/>
            <person name="Hazelwood L."/>
            <person name="Janssen P.W."/>
            <person name="van Hijum S.A."/>
            <person name="Kleerebezem M."/>
            <person name="Smid E.J."/>
        </authorList>
    </citation>
    <scope>NUCLEOTIDE SEQUENCE [LARGE SCALE GENOMIC DNA]</scope>
    <source>
        <strain evidence="2 3">TIFN3</strain>
    </source>
</reference>
<dbReference type="AlphaFoldDB" id="T0VI34"/>
<evidence type="ECO:0000256" key="1">
    <source>
        <dbReference type="ARBA" id="ARBA00023125"/>
    </source>
</evidence>
<name>T0VI34_LACLC</name>
<evidence type="ECO:0008006" key="4">
    <source>
        <dbReference type="Google" id="ProtNLM"/>
    </source>
</evidence>
<dbReference type="InterPro" id="IPR010998">
    <property type="entry name" value="Integrase_recombinase_N"/>
</dbReference>
<dbReference type="EMBL" id="ATBE01000117">
    <property type="protein sequence ID" value="EQC95611.1"/>
    <property type="molecule type" value="Genomic_DNA"/>
</dbReference>